<organism evidence="1 2">
    <name type="scientific">Staurois parvus</name>
    <dbReference type="NCBI Taxonomy" id="386267"/>
    <lineage>
        <taxon>Eukaryota</taxon>
        <taxon>Metazoa</taxon>
        <taxon>Chordata</taxon>
        <taxon>Craniata</taxon>
        <taxon>Vertebrata</taxon>
        <taxon>Euteleostomi</taxon>
        <taxon>Amphibia</taxon>
        <taxon>Batrachia</taxon>
        <taxon>Anura</taxon>
        <taxon>Neobatrachia</taxon>
        <taxon>Ranoidea</taxon>
        <taxon>Ranidae</taxon>
        <taxon>Staurois</taxon>
    </lineage>
</organism>
<proteinExistence type="predicted"/>
<keyword evidence="2" id="KW-1185">Reference proteome</keyword>
<gene>
    <name evidence="1" type="ORF">SPARVUS_LOCUS15635887</name>
</gene>
<evidence type="ECO:0000313" key="1">
    <source>
        <dbReference type="EMBL" id="CAI9618071.1"/>
    </source>
</evidence>
<accession>A0ABN9H8H3</accession>
<dbReference type="Proteomes" id="UP001162483">
    <property type="component" value="Unassembled WGS sequence"/>
</dbReference>
<comment type="caution">
    <text evidence="1">The sequence shown here is derived from an EMBL/GenBank/DDBJ whole genome shotgun (WGS) entry which is preliminary data.</text>
</comment>
<dbReference type="EMBL" id="CATNWA010020382">
    <property type="protein sequence ID" value="CAI9618071.1"/>
    <property type="molecule type" value="Genomic_DNA"/>
</dbReference>
<protein>
    <submittedName>
        <fullName evidence="1">Uncharacterized protein</fullName>
    </submittedName>
</protein>
<sequence>MAPPLQSCTGVPAPPSVLHRCTGSSPSVLRRCTGSSPSVLHRCTGSSPSVLHRCTGSSPSVLHRCTGSSPSVLHRCTGSSPSVLHRCTGSSPSPDCPWPLLFHSLEVSSFNHGGSASHVGVTYANTAGLGTPTPPDWHPPIKAF</sequence>
<name>A0ABN9H8H3_9NEOB</name>
<evidence type="ECO:0000313" key="2">
    <source>
        <dbReference type="Proteomes" id="UP001162483"/>
    </source>
</evidence>
<reference evidence="1" key="1">
    <citation type="submission" date="2023-05" db="EMBL/GenBank/DDBJ databases">
        <authorList>
            <person name="Stuckert A."/>
        </authorList>
    </citation>
    <scope>NUCLEOTIDE SEQUENCE</scope>
</reference>